<dbReference type="PANTHER" id="PTHR28206:SF1">
    <property type="entry name" value="NUCLEOPORIN POM152"/>
    <property type="match status" value="1"/>
</dbReference>
<name>A0A381LC25_BLUGR</name>
<feature type="domain" description="Nucleoporin POM152 Ig-like" evidence="4">
    <location>
        <begin position="1154"/>
        <end position="1245"/>
    </location>
</feature>
<dbReference type="Pfam" id="PF24097">
    <property type="entry name" value="TMD_POM152"/>
    <property type="match status" value="1"/>
</dbReference>
<dbReference type="InterPro" id="IPR037701">
    <property type="entry name" value="Pom152"/>
</dbReference>
<dbReference type="InterPro" id="IPR056541">
    <property type="entry name" value="Ig-like_POM152"/>
</dbReference>
<evidence type="ECO:0000259" key="6">
    <source>
        <dbReference type="Pfam" id="PF24527"/>
    </source>
</evidence>
<feature type="domain" description="Nucleoporin POM152 Ig-like" evidence="4">
    <location>
        <begin position="439"/>
        <end position="548"/>
    </location>
</feature>
<dbReference type="GO" id="GO:0006606">
    <property type="term" value="P:protein import into nucleus"/>
    <property type="evidence" value="ECO:0007669"/>
    <property type="project" value="TreeGrafter"/>
</dbReference>
<sequence>MSETPRLRSSYPPSPGSNAKTTNVLADSDKVKPLLPELPDASKVITTSSPVIPVHLIDAPSQRMYTSVVYIALLAYRLSDWWSIIEEDTTSIALFVKWCFIDLIFLFGIPFLRIPWLEWSDTTSVLACLVHIFINGILMFRIQLPIEGWLVILVKSVFDREISISESSIRPSNILHNTSLIMGKQIINILPEGSAVMNPDQSPFCIDANHPTASIPIYFNQTIPKNIELLRIDFETNLNETIKLSQREVKNSIKQYDENVLSIHYLAKKPGLYRLYKITDKSKLEVQRRMSDTLVVRCPRAIIKSTFSDKCLGDLSDINIEIEGTPPLRVMYSRTANGDKSIHHFQSIQPENFDSPLINVQDNNLGSQSGTNISWGKPHHITVPLNETMMTAGMWTYSIDQIHDAVGNIANFSNGQGDDVELVYSKGIQLQQEFTVRERPVAYLQQCDSRKPLMVATGESKEMPIEYETAPLKNLEKQITDTSHVITWKFSPLHTLTKTGDHGDDLIVQEYFAKSSRQHPTIHETGLYTLVGVRSKYCEGTVKEPSSCLLLNPPEPELAIQAEGISDNCAGNSIGLLVDLDLIGSPPFIVTYEVTSHTGTSTNYVEVSGLRHQLELKPTNAGHFKYQFVSIDDQVYKKRSLRNKGLVLEQDVKPPASAELIIPKATIDACVEEPIEMKVRLSGESPFILEYEMIHDGKRKKSRVLDIEPSIYTIKTEPLLKGGEYTLAITSVQDLTGCKIFVNSEARFTVRRQRPKAAFGRVDGGFKIISVEGKDVEIPLRLTGQAPWTLKYRLSGGSTNKTMEKIATSTNDVIKINQGGKIEIIGVSDDQCPGNVDSAASTFEVDWFPRPRLALSDSNSIVLDGNKYTKREVCEGDVDTIKANLIGSPPFNVKYQVRQASLPGSDIIINKEFEAALGSVIISLDTSKAGTYEYKFLELSDALYDHDERRFSPIILEQKVNRKPAAHFTQPGQSYKYCEEELDGDEIIPIKLEGIPPFSIEVDIKHQRSSRPETVKVANIETNEYEFKIPHRVLSLGIHHVNIRKVRDSRGCQQKTDHGAPHVQVQVYDTPTIHPLDSREDFCVGERISYTLSGVAPFEVFYEFEGIQRRAKATGTTFKRFAEKPGIFTITGVTDKASECKAHTRVRKIIHAMPSVKISKGRQIEVDIHEGAEAEIQFEFWGTPPFEFTYTRSTNARKGHKSQVLETRHEVSDEYSKNIRSSQEGTYEVVAIRDKYCSFSIQKDEHKYI</sequence>
<dbReference type="PANTHER" id="PTHR28206">
    <property type="entry name" value="NUCLEOPORIN POM152"/>
    <property type="match status" value="1"/>
</dbReference>
<dbReference type="EMBL" id="UIGY01000112">
    <property type="protein sequence ID" value="SUZ11167.1"/>
    <property type="molecule type" value="Genomic_DNA"/>
</dbReference>
<dbReference type="GO" id="GO:0070762">
    <property type="term" value="C:nuclear pore transmembrane ring"/>
    <property type="evidence" value="ECO:0007669"/>
    <property type="project" value="TreeGrafter"/>
</dbReference>
<protein>
    <submittedName>
        <fullName evidence="7">BgtA-20675</fullName>
    </submittedName>
</protein>
<dbReference type="GO" id="GO:0017056">
    <property type="term" value="F:structural constituent of nuclear pore"/>
    <property type="evidence" value="ECO:0007669"/>
    <property type="project" value="InterPro"/>
</dbReference>
<feature type="domain" description="Nucleoporin POM152 immunoglobulin-like" evidence="2">
    <location>
        <begin position="872"/>
        <end position="962"/>
    </location>
</feature>
<dbReference type="InterPro" id="IPR056543">
    <property type="entry name" value="Ig-like_POM152_9th"/>
</dbReference>
<dbReference type="OrthoDB" id="5529162at2759"/>
<dbReference type="InterPro" id="IPR056542">
    <property type="entry name" value="Ig-like_POM152_1st"/>
</dbReference>
<evidence type="ECO:0000259" key="5">
    <source>
        <dbReference type="Pfam" id="PF24519"/>
    </source>
</evidence>
<reference evidence="7" key="1">
    <citation type="submission" date="2018-07" db="EMBL/GenBank/DDBJ databases">
        <authorList>
            <person name="Quirk P.G."/>
            <person name="Krulwich T.A."/>
        </authorList>
    </citation>
    <scope>NUCLEOTIDE SEQUENCE</scope>
    <source>
        <strain evidence="7">96224</strain>
    </source>
</reference>
<dbReference type="Pfam" id="PF24312">
    <property type="entry name" value="Ig-like_POM152"/>
    <property type="match status" value="3"/>
</dbReference>
<evidence type="ECO:0000259" key="4">
    <source>
        <dbReference type="Pfam" id="PF24312"/>
    </source>
</evidence>
<dbReference type="InterPro" id="IPR056544">
    <property type="entry name" value="Ig_POM152"/>
</dbReference>
<organism evidence="7">
    <name type="scientific">Blumeria graminis f. sp. tritici 96224</name>
    <dbReference type="NCBI Taxonomy" id="1268274"/>
    <lineage>
        <taxon>Eukaryota</taxon>
        <taxon>Fungi</taxon>
        <taxon>Dikarya</taxon>
        <taxon>Ascomycota</taxon>
        <taxon>Pezizomycotina</taxon>
        <taxon>Leotiomycetes</taxon>
        <taxon>Erysiphales</taxon>
        <taxon>Erysiphaceae</taxon>
        <taxon>Blumeria</taxon>
    </lineage>
</organism>
<evidence type="ECO:0000313" key="7">
    <source>
        <dbReference type="EMBL" id="SUZ11167.1"/>
    </source>
</evidence>
<feature type="domain" description="Nucleoporin POM152 immunoglobulin-like" evidence="2">
    <location>
        <begin position="552"/>
        <end position="654"/>
    </location>
</feature>
<dbReference type="Pfam" id="PF24519">
    <property type="entry name" value="Ig-like_Pom152_1"/>
    <property type="match status" value="1"/>
</dbReference>
<dbReference type="GO" id="GO:0006999">
    <property type="term" value="P:nuclear pore organization"/>
    <property type="evidence" value="ECO:0007669"/>
    <property type="project" value="TreeGrafter"/>
</dbReference>
<evidence type="ECO:0000259" key="2">
    <source>
        <dbReference type="Pfam" id="PF23664"/>
    </source>
</evidence>
<evidence type="ECO:0000256" key="1">
    <source>
        <dbReference type="SAM" id="MobiDB-lite"/>
    </source>
</evidence>
<dbReference type="InterPro" id="IPR056540">
    <property type="entry name" value="TMD_POM152"/>
</dbReference>
<evidence type="ECO:0000259" key="3">
    <source>
        <dbReference type="Pfam" id="PF24097"/>
    </source>
</evidence>
<feature type="non-terminal residue" evidence="7">
    <location>
        <position position="1249"/>
    </location>
</feature>
<feature type="region of interest" description="Disordered" evidence="1">
    <location>
        <begin position="1"/>
        <end position="22"/>
    </location>
</feature>
<feature type="domain" description="Nucleoporin POM152 N-terminal transmembrane" evidence="3">
    <location>
        <begin position="58"/>
        <end position="143"/>
    </location>
</feature>
<dbReference type="AlphaFoldDB" id="A0A381LC25"/>
<feature type="domain" description="Nucleoporin POM152 first Ig-like" evidence="5">
    <location>
        <begin position="194"/>
        <end position="295"/>
    </location>
</feature>
<feature type="domain" description="Nucleoporin POM152 ninth Ig-like" evidence="6">
    <location>
        <begin position="1071"/>
        <end position="1149"/>
    </location>
</feature>
<dbReference type="Pfam" id="PF24527">
    <property type="entry name" value="Ig-like_Pom152_9"/>
    <property type="match status" value="1"/>
</dbReference>
<proteinExistence type="predicted"/>
<gene>
    <name evidence="7" type="ORF">BGT96224V2_LOCUS4347</name>
</gene>
<feature type="domain" description="Nucleoporin POM152 Ig-like" evidence="4">
    <location>
        <begin position="754"/>
        <end position="842"/>
    </location>
</feature>
<dbReference type="Pfam" id="PF23664">
    <property type="entry name" value="Ig_Pom152"/>
    <property type="match status" value="2"/>
</dbReference>
<accession>A0A381LC25</accession>